<dbReference type="OrthoDB" id="9803578at2"/>
<evidence type="ECO:0000313" key="3">
    <source>
        <dbReference type="EMBL" id="TGY59356.1"/>
    </source>
</evidence>
<name>A0A3L7ZML3_PARDI</name>
<accession>A0A3L7ZML3</accession>
<protein>
    <submittedName>
        <fullName evidence="2">Esterase family protein</fullName>
    </submittedName>
</protein>
<evidence type="ECO:0000313" key="5">
    <source>
        <dbReference type="Proteomes" id="UP000310032"/>
    </source>
</evidence>
<dbReference type="InterPro" id="IPR029058">
    <property type="entry name" value="AB_hydrolase_fold"/>
</dbReference>
<evidence type="ECO:0000313" key="4">
    <source>
        <dbReference type="Proteomes" id="UP000278164"/>
    </source>
</evidence>
<keyword evidence="1" id="KW-0732">Signal</keyword>
<reference evidence="2 4" key="1">
    <citation type="submission" date="2018-09" db="EMBL/GenBank/DDBJ databases">
        <title>Murine metabolic-syndrome-specific gut microbial biobank.</title>
        <authorList>
            <person name="Liu C."/>
        </authorList>
    </citation>
    <scope>NUCLEOTIDE SEQUENCE [LARGE SCALE GENOMIC DNA]</scope>
    <source>
        <strain evidence="2 4">8-P5</strain>
    </source>
</reference>
<dbReference type="EMBL" id="RAYI01000021">
    <property type="protein sequence ID" value="RLT73154.1"/>
    <property type="molecule type" value="Genomic_DNA"/>
</dbReference>
<dbReference type="EMBL" id="SRYM01000013">
    <property type="protein sequence ID" value="TGY59356.1"/>
    <property type="molecule type" value="Genomic_DNA"/>
</dbReference>
<comment type="caution">
    <text evidence="2">The sequence shown here is derived from an EMBL/GenBank/DDBJ whole genome shotgun (WGS) entry which is preliminary data.</text>
</comment>
<reference evidence="3 5" key="2">
    <citation type="submission" date="2019-04" db="EMBL/GenBank/DDBJ databases">
        <title>Microbes associate with the intestines of laboratory mice.</title>
        <authorList>
            <person name="Navarre W."/>
            <person name="Wong E."/>
            <person name="Huang K."/>
            <person name="Tropini C."/>
            <person name="Ng K."/>
            <person name="Yu B."/>
        </authorList>
    </citation>
    <scope>NUCLEOTIDE SEQUENCE [LARGE SCALE GENOMIC DNA]</scope>
    <source>
        <strain evidence="3 5">NM39_I3</strain>
    </source>
</reference>
<dbReference type="SUPFAM" id="SSF53474">
    <property type="entry name" value="alpha/beta-Hydrolases"/>
    <property type="match status" value="1"/>
</dbReference>
<dbReference type="Proteomes" id="UP000278164">
    <property type="component" value="Unassembled WGS sequence"/>
</dbReference>
<dbReference type="InterPro" id="IPR000801">
    <property type="entry name" value="Esterase-like"/>
</dbReference>
<feature type="chain" id="PRO_5036083979" evidence="1">
    <location>
        <begin position="20"/>
        <end position="296"/>
    </location>
</feature>
<dbReference type="PANTHER" id="PTHR48098:SF1">
    <property type="entry name" value="DIACYLGLYCEROL ACYLTRANSFERASE_MYCOLYLTRANSFERASE AG85A"/>
    <property type="match status" value="1"/>
</dbReference>
<sequence length="296" mass="33811">MRKILFVFIALCLLGNLSAQRSTKRPISRVLTDSIYSKELKAYRAFTIYLPESYELCPDRKYPILYLLHGMSGVNTSWFEDQRAKDVMDQLVASGEACEMIIVSPDAGGDPATCWNGYFNMPSWSYEDFFYREFMPYIESSYRVRADKQYRAIAGLSMGGGGTTSYAQRYPDLYCAAYAMSALMDIPVIGEKAGKDTDPENKVAVLTRSVQAHSCIRYVAEADEARKEKLRSVRWFVDCGDDDFLLDRNIEFIQAMKKADVPCQFRVRDGGHTNEYWHSALYICLPFVSRCFGKCF</sequence>
<dbReference type="Proteomes" id="UP000310032">
    <property type="component" value="Unassembled WGS sequence"/>
</dbReference>
<evidence type="ECO:0000313" key="2">
    <source>
        <dbReference type="EMBL" id="RLT73154.1"/>
    </source>
</evidence>
<dbReference type="PANTHER" id="PTHR48098">
    <property type="entry name" value="ENTEROCHELIN ESTERASE-RELATED"/>
    <property type="match status" value="1"/>
</dbReference>
<proteinExistence type="predicted"/>
<dbReference type="AlphaFoldDB" id="A0A3L7ZML3"/>
<dbReference type="Pfam" id="PF00756">
    <property type="entry name" value="Esterase"/>
    <property type="match status" value="1"/>
</dbReference>
<organism evidence="2 4">
    <name type="scientific">Parabacteroides distasonis</name>
    <dbReference type="NCBI Taxonomy" id="823"/>
    <lineage>
        <taxon>Bacteria</taxon>
        <taxon>Pseudomonadati</taxon>
        <taxon>Bacteroidota</taxon>
        <taxon>Bacteroidia</taxon>
        <taxon>Bacteroidales</taxon>
        <taxon>Tannerellaceae</taxon>
        <taxon>Parabacteroides</taxon>
    </lineage>
</organism>
<dbReference type="RefSeq" id="WP_121736417.1">
    <property type="nucleotide sequence ID" value="NZ_QXXG01000004.1"/>
</dbReference>
<dbReference type="Gene3D" id="3.40.50.1820">
    <property type="entry name" value="alpha/beta hydrolase"/>
    <property type="match status" value="1"/>
</dbReference>
<gene>
    <name evidence="2" type="ORF">D7V78_12040</name>
    <name evidence="3" type="ORF">E5342_06525</name>
</gene>
<evidence type="ECO:0000256" key="1">
    <source>
        <dbReference type="SAM" id="SignalP"/>
    </source>
</evidence>
<dbReference type="InterPro" id="IPR050583">
    <property type="entry name" value="Mycobacterial_A85_antigen"/>
</dbReference>
<feature type="signal peptide" evidence="1">
    <location>
        <begin position="1"/>
        <end position="19"/>
    </location>
</feature>
<dbReference type="GO" id="GO:0016747">
    <property type="term" value="F:acyltransferase activity, transferring groups other than amino-acyl groups"/>
    <property type="evidence" value="ECO:0007669"/>
    <property type="project" value="TreeGrafter"/>
</dbReference>